<feature type="compositionally biased region" description="Basic and acidic residues" evidence="1">
    <location>
        <begin position="614"/>
        <end position="627"/>
    </location>
</feature>
<sequence length="1109" mass="121425">MSATKPWHQLVKLRPEFLSGELTLADFAADLYDVLMNRGRPIYSDPALFFAMTFPTYSLRELAREVAERLRGKSTKAIRQLELTYGGGKTHTMVTLTHLVRNPAELPSNTTVQEFESTMGGKAPQARVAALCFDKLDLEKGVETLAPDGEVRFLKQPWSVLAFQLAGADGLRFLHGEGKDEERQSPPRDAALIQVLSAPAKQGMATLLLMDEVLMYVREKVFRDPPYLEEFKNFLQSLTQSITKVDTCAMVVSLLASDPTKDDELGRRIVLELSNILGRMEDTKFLPVEKGDIAEVLRRRLFDPGSVTDREAFRPQVAAVVKAIASLDPGFAKEQKAKEAAFFESFPFHPDVTEVLYTKWTNGLPLFQRTRGVLRTFAVALRDATVWDTAPVAGPSILLSPPQKDGLSDALRGLASVARVEQTEGPTQNWVVILERELSFARQSQERNASLQQHREVEQAVVATFLHSQPPGQIAKTPELLSLVGTGKPDRIIMEKGLEDWAGRTWYLDEHHLESGELKPDGTRGLPKTWRIGNQPNLKQMHDDARVNRVSASSVEERLLAEIKGTKALTQGASALVKVHTLPTGPSEVIHDGEFRYAVLGPSAASESGAPSAEARRYIDETSSKDAPRAKNRNAVVLAVPSRSALDVARERVRDHLGWLEVKKILTESGQELEPVKAAKLKALLESSETELKRAVRQAYCIVVTAAADNTVQAFKLTVDESKALFATIKEDVRSRIKETALDANTLLPGGPYKLWLEDEGSRWVKDLVGAFFEQAALPKMLRRRELLDTVANGAEQGLFVLSLKRPDGTRRTWWRTRVDENAIQDSELEAFQIAAAELVSVDPALLRPDALVGLDWSSGLKVSELCNYFSGTHTVQIQHLDPEWTEEVSIPRCPEDAVLAAVTSAVTSGSVWLVNGTASEWGETPAAGVVTKSAVLHPPPQPIPVTELTPEALPDAWNGSTATAFSIHQALSAKLGGTPLPWKLVSTAVSAALSYNYLRLVPGTVTWPCQPHEATAVEFRLPAADDKPPPKPPKNEPDPEPLIIEASLDAGQVQELADNLGAILSAADGLTVRFRVAVEFGDGEVPSPEVQAAVVKVFEESVGLTPAG</sequence>
<proteinExistence type="predicted"/>
<dbReference type="InterPro" id="IPR007555">
    <property type="entry name" value="DUF499"/>
</dbReference>
<reference evidence="2 3" key="1">
    <citation type="submission" date="2024-11" db="EMBL/GenBank/DDBJ databases">
        <title>Draft genome sequences of two bacteria associated to sugarcane roots in Colombia.</title>
        <authorList>
            <person name="Pardo-Diaz S."/>
            <person name="Masmela-Mendoza J."/>
            <person name="Delgadillo-Duran P."/>
            <person name="Bautista E.J."/>
            <person name="Rojas-Tapias D.F."/>
        </authorList>
    </citation>
    <scope>NUCLEOTIDE SEQUENCE [LARGE SCALE GENOMIC DNA]</scope>
    <source>
        <strain evidence="2 3">Ap18</strain>
    </source>
</reference>
<evidence type="ECO:0000313" key="3">
    <source>
        <dbReference type="Proteomes" id="UP001628281"/>
    </source>
</evidence>
<dbReference type="Proteomes" id="UP001628281">
    <property type="component" value="Unassembled WGS sequence"/>
</dbReference>
<dbReference type="Pfam" id="PF04465">
    <property type="entry name" value="DUF499"/>
    <property type="match status" value="1"/>
</dbReference>
<evidence type="ECO:0000256" key="1">
    <source>
        <dbReference type="SAM" id="MobiDB-lite"/>
    </source>
</evidence>
<organism evidence="2 3">
    <name type="scientific">Azospirillum argentinense</name>
    <dbReference type="NCBI Taxonomy" id="2970906"/>
    <lineage>
        <taxon>Bacteria</taxon>
        <taxon>Pseudomonadati</taxon>
        <taxon>Pseudomonadota</taxon>
        <taxon>Alphaproteobacteria</taxon>
        <taxon>Rhodospirillales</taxon>
        <taxon>Azospirillaceae</taxon>
        <taxon>Azospirillum</taxon>
    </lineage>
</organism>
<feature type="compositionally biased region" description="Basic and acidic residues" evidence="1">
    <location>
        <begin position="1024"/>
        <end position="1038"/>
    </location>
</feature>
<accession>A0ABW8V865</accession>
<dbReference type="EMBL" id="JBJLSN010000005">
    <property type="protein sequence ID" value="MFL7900677.1"/>
    <property type="molecule type" value="Genomic_DNA"/>
</dbReference>
<gene>
    <name evidence="2" type="ORF">ACJ41P_06045</name>
</gene>
<keyword evidence="3" id="KW-1185">Reference proteome</keyword>
<feature type="region of interest" description="Disordered" evidence="1">
    <location>
        <begin position="1022"/>
        <end position="1042"/>
    </location>
</feature>
<feature type="compositionally biased region" description="Low complexity" evidence="1">
    <location>
        <begin position="603"/>
        <end position="613"/>
    </location>
</feature>
<feature type="region of interest" description="Disordered" evidence="1">
    <location>
        <begin position="603"/>
        <end position="627"/>
    </location>
</feature>
<dbReference type="RefSeq" id="WP_407823657.1">
    <property type="nucleotide sequence ID" value="NZ_JBJLSN010000005.1"/>
</dbReference>
<name>A0ABW8V865_9PROT</name>
<evidence type="ECO:0000313" key="2">
    <source>
        <dbReference type="EMBL" id="MFL7900677.1"/>
    </source>
</evidence>
<comment type="caution">
    <text evidence="2">The sequence shown here is derived from an EMBL/GenBank/DDBJ whole genome shotgun (WGS) entry which is preliminary data.</text>
</comment>
<protein>
    <submittedName>
        <fullName evidence="2">DUF499 domain-containing protein</fullName>
    </submittedName>
</protein>